<dbReference type="InterPro" id="IPR007324">
    <property type="entry name" value="Sugar-bd_dom_put"/>
</dbReference>
<organism evidence="7 8">
    <name type="scientific">Limosilactobacillus reuteri CF48-3A</name>
    <dbReference type="NCBI Taxonomy" id="525341"/>
    <lineage>
        <taxon>Bacteria</taxon>
        <taxon>Bacillati</taxon>
        <taxon>Bacillota</taxon>
        <taxon>Bacilli</taxon>
        <taxon>Lactobacillales</taxon>
        <taxon>Lactobacillaceae</taxon>
        <taxon>Limosilactobacillus</taxon>
    </lineage>
</organism>
<dbReference type="PANTHER" id="PTHR34294:SF1">
    <property type="entry name" value="TRANSCRIPTIONAL REGULATOR LSRR"/>
    <property type="match status" value="1"/>
</dbReference>
<dbReference type="Pfam" id="PF04198">
    <property type="entry name" value="Sugar-bind"/>
    <property type="match status" value="1"/>
</dbReference>
<evidence type="ECO:0000313" key="7">
    <source>
        <dbReference type="EMBL" id="EEI66050.1"/>
    </source>
</evidence>
<dbReference type="InterPro" id="IPR036388">
    <property type="entry name" value="WH-like_DNA-bd_sf"/>
</dbReference>
<dbReference type="InterPro" id="IPR037171">
    <property type="entry name" value="NagB/RpiA_transferase-like"/>
</dbReference>
<dbReference type="AlphaFoldDB" id="A0A8D9S574"/>
<dbReference type="Proteomes" id="UP000003419">
    <property type="component" value="Unassembled WGS sequence"/>
</dbReference>
<dbReference type="Gene3D" id="1.10.10.10">
    <property type="entry name" value="Winged helix-like DNA-binding domain superfamily/Winged helix DNA-binding domain"/>
    <property type="match status" value="1"/>
</dbReference>
<evidence type="ECO:0000313" key="8">
    <source>
        <dbReference type="Proteomes" id="UP000003419"/>
    </source>
</evidence>
<keyword evidence="4" id="KW-0804">Transcription</keyword>
<dbReference type="PANTHER" id="PTHR34294">
    <property type="entry name" value="TRANSCRIPTIONAL REGULATOR-RELATED"/>
    <property type="match status" value="1"/>
</dbReference>
<keyword evidence="5" id="KW-0812">Transmembrane</keyword>
<keyword evidence="5" id="KW-0472">Membrane</keyword>
<evidence type="ECO:0000256" key="1">
    <source>
        <dbReference type="ARBA" id="ARBA00010466"/>
    </source>
</evidence>
<reference evidence="7 8" key="1">
    <citation type="submission" date="2009-01" db="EMBL/GenBank/DDBJ databases">
        <authorList>
            <person name="Qin X."/>
            <person name="Bachman B."/>
            <person name="Battles P."/>
            <person name="Bell A."/>
            <person name="Bess C."/>
            <person name="Bickham C."/>
            <person name="Chaboub L."/>
            <person name="Chen D."/>
            <person name="Coyle M."/>
            <person name="Deiros D.R."/>
            <person name="Dinh H."/>
            <person name="Forbes L."/>
            <person name="Fowler G."/>
            <person name="Francisco L."/>
            <person name="Fu Q."/>
            <person name="Gubbala S."/>
            <person name="Hale W."/>
            <person name="Han Y."/>
            <person name="Hemphill L."/>
            <person name="Highlander S.K."/>
            <person name="Hirani K."/>
            <person name="Hogues M."/>
            <person name="Jackson L."/>
            <person name="Jakkamsetti A."/>
            <person name="Javaid M."/>
            <person name="Jiang H."/>
            <person name="Korchina V."/>
            <person name="Kovar C."/>
            <person name="Lara F."/>
            <person name="Lee S."/>
            <person name="Mata R."/>
            <person name="Mathew T."/>
            <person name="Moen C."/>
            <person name="Morales K."/>
            <person name="Munidasa M."/>
            <person name="Nazareth L."/>
            <person name="Ngo R."/>
            <person name="Nguyen L."/>
            <person name="Okwuonu G."/>
            <person name="Ongeri F."/>
            <person name="Patil S."/>
            <person name="Petrosino J."/>
            <person name="Pham C."/>
            <person name="Pham P."/>
            <person name="Pu L.-L."/>
            <person name="Puazo M."/>
            <person name="Raj R."/>
            <person name="Reid J."/>
            <person name="Rouhana J."/>
            <person name="Saada N."/>
            <person name="Shang Y."/>
            <person name="Simmons D."/>
            <person name="Thornton R."/>
            <person name="Warren J."/>
            <person name="Weissenberger G."/>
            <person name="Zhang J."/>
            <person name="Zhang L."/>
            <person name="Zhou C."/>
            <person name="Zhu D."/>
            <person name="Muzny D."/>
            <person name="Worley K."/>
            <person name="Gibbs R."/>
        </authorList>
    </citation>
    <scope>NUCLEOTIDE SEQUENCE [LARGE SCALE GENOMIC DNA]</scope>
    <source>
        <strain evidence="7 8">CF48-3A</strain>
    </source>
</reference>
<evidence type="ECO:0000256" key="4">
    <source>
        <dbReference type="ARBA" id="ARBA00023163"/>
    </source>
</evidence>
<dbReference type="Gene3D" id="3.40.50.1360">
    <property type="match status" value="1"/>
</dbReference>
<dbReference type="GO" id="GO:0003677">
    <property type="term" value="F:DNA binding"/>
    <property type="evidence" value="ECO:0007669"/>
    <property type="project" value="UniProtKB-KW"/>
</dbReference>
<accession>A0A8D9S574</accession>
<keyword evidence="2" id="KW-0805">Transcription regulation</keyword>
<protein>
    <submittedName>
        <fullName evidence="7">Putative sugar-binding domain protein</fullName>
    </submittedName>
</protein>
<proteinExistence type="inferred from homology"/>
<evidence type="ECO:0000259" key="6">
    <source>
        <dbReference type="Pfam" id="PF04198"/>
    </source>
</evidence>
<name>A0A8D9S574_LIMRT</name>
<keyword evidence="3" id="KW-0238">DNA-binding</keyword>
<dbReference type="InterPro" id="IPR051054">
    <property type="entry name" value="SorC_transcr_regulators"/>
</dbReference>
<feature type="domain" description="Sugar-binding" evidence="6">
    <location>
        <begin position="112"/>
        <end position="364"/>
    </location>
</feature>
<feature type="transmembrane region" description="Helical" evidence="5">
    <location>
        <begin position="6"/>
        <end position="24"/>
    </location>
</feature>
<keyword evidence="5" id="KW-1133">Transmembrane helix</keyword>
<evidence type="ECO:0000256" key="3">
    <source>
        <dbReference type="ARBA" id="ARBA00023125"/>
    </source>
</evidence>
<dbReference type="EMBL" id="ACHG01000059">
    <property type="protein sequence ID" value="EEI66050.1"/>
    <property type="molecule type" value="Genomic_DNA"/>
</dbReference>
<comment type="similarity">
    <text evidence="1">Belongs to the SorC transcriptional regulatory family.</text>
</comment>
<sequence>MRVFLYLPFIESLLISLLISYHLFKKIKIITVFFKYLKNNDILKTTLSMKGIKIMNSQHQQLLGNLAQDYYLSKMAISDISKKYNLSRYLIMKYLDEAFSSGIVDISIHTDYDRNAQLERELSNSFDIKNVYVIKDPSNPLDRDKIIANFAANQIQSLIKEYKIIGLSWGETIYTILDHFSKHSSRNLVFTQFMGENMKYKSSAASMRMVQKAASKYDCPYYTIPGPLYILNDEARNDLYSEPAFTEAFKVANKMEMIVCGLGTLQSIDSIPAWHDYKKRLFKGVSLNQIAGMAFGRPYDINGNFLIHPTNDKTLSIPLNKILNVPIRFAIVQRKSKYQAALGALRGGLFTDMILTESIALRIIEELR</sequence>
<evidence type="ECO:0000256" key="5">
    <source>
        <dbReference type="SAM" id="Phobius"/>
    </source>
</evidence>
<dbReference type="SUPFAM" id="SSF100950">
    <property type="entry name" value="NagB/RpiA/CoA transferase-like"/>
    <property type="match status" value="1"/>
</dbReference>
<comment type="caution">
    <text evidence="7">The sequence shown here is derived from an EMBL/GenBank/DDBJ whole genome shotgun (WGS) entry which is preliminary data.</text>
</comment>
<evidence type="ECO:0000256" key="2">
    <source>
        <dbReference type="ARBA" id="ARBA00023015"/>
    </source>
</evidence>
<gene>
    <name evidence="7" type="ORF">HMPREF0534_0626</name>
</gene>
<dbReference type="GO" id="GO:0030246">
    <property type="term" value="F:carbohydrate binding"/>
    <property type="evidence" value="ECO:0007669"/>
    <property type="project" value="InterPro"/>
</dbReference>